<dbReference type="VEuPathDB" id="FungiDB:PABG_06757"/>
<feature type="region of interest" description="Disordered" evidence="13">
    <location>
        <begin position="604"/>
        <end position="624"/>
    </location>
</feature>
<dbReference type="VEuPathDB" id="FungiDB:PABG_06756"/>
<evidence type="ECO:0000256" key="2">
    <source>
        <dbReference type="ARBA" id="ARBA00004922"/>
    </source>
</evidence>
<dbReference type="GO" id="GO:0004581">
    <property type="term" value="F:dolichyl-phosphate beta-glucosyltransferase activity"/>
    <property type="evidence" value="ECO:0007669"/>
    <property type="project" value="UniProtKB-EC"/>
</dbReference>
<dbReference type="VEuPathDB" id="FungiDB:PADG_02190"/>
<organism evidence="16 17">
    <name type="scientific">Paracoccidioides brasiliensis</name>
    <dbReference type="NCBI Taxonomy" id="121759"/>
    <lineage>
        <taxon>Eukaryota</taxon>
        <taxon>Fungi</taxon>
        <taxon>Dikarya</taxon>
        <taxon>Ascomycota</taxon>
        <taxon>Pezizomycotina</taxon>
        <taxon>Eurotiomycetes</taxon>
        <taxon>Eurotiomycetidae</taxon>
        <taxon>Onygenales</taxon>
        <taxon>Ajellomycetaceae</taxon>
        <taxon>Paracoccidioides</taxon>
    </lineage>
</organism>
<keyword evidence="6" id="KW-0808">Transferase</keyword>
<dbReference type="PANTHER" id="PTHR10859">
    <property type="entry name" value="GLYCOSYL TRANSFERASE"/>
    <property type="match status" value="1"/>
</dbReference>
<dbReference type="SUPFAM" id="SSF53448">
    <property type="entry name" value="Nucleotide-diphospho-sugar transferases"/>
    <property type="match status" value="1"/>
</dbReference>
<evidence type="ECO:0000259" key="15">
    <source>
        <dbReference type="Pfam" id="PF00535"/>
    </source>
</evidence>
<keyword evidence="10 14" id="KW-1133">Transmembrane helix</keyword>
<dbReference type="InterPro" id="IPR035518">
    <property type="entry name" value="DPG_synthase"/>
</dbReference>
<gene>
    <name evidence="16" type="ORF">ACO22_00339</name>
</gene>
<keyword evidence="5" id="KW-0328">Glycosyltransferase</keyword>
<feature type="region of interest" description="Disordered" evidence="13">
    <location>
        <begin position="792"/>
        <end position="839"/>
    </location>
</feature>
<keyword evidence="7 14" id="KW-0812">Transmembrane</keyword>
<accession>A0A1D2JPN4</accession>
<dbReference type="Gene3D" id="3.90.550.10">
    <property type="entry name" value="Spore Coat Polysaccharide Biosynthesis Protein SpsA, Chain A"/>
    <property type="match status" value="1"/>
</dbReference>
<keyword evidence="8" id="KW-0256">Endoplasmic reticulum</keyword>
<dbReference type="EMBL" id="LZYO01000006">
    <property type="protein sequence ID" value="ODH45135.1"/>
    <property type="molecule type" value="Genomic_DNA"/>
</dbReference>
<dbReference type="InterPro" id="IPR001173">
    <property type="entry name" value="Glyco_trans_2-like"/>
</dbReference>
<protein>
    <recommendedName>
        <fullName evidence="4">dolichyl-phosphate beta-glucosyltransferase</fullName>
        <ecNumber evidence="4">2.4.1.117</ecNumber>
    </recommendedName>
</protein>
<name>A0A1D2JPN4_PARBR</name>
<feature type="compositionally biased region" description="Basic and acidic residues" evidence="13">
    <location>
        <begin position="812"/>
        <end position="824"/>
    </location>
</feature>
<dbReference type="VEuPathDB" id="FungiDB:PADG_02191"/>
<dbReference type="CDD" id="cd04188">
    <property type="entry name" value="DPG_synthase"/>
    <property type="match status" value="1"/>
</dbReference>
<dbReference type="InterPro" id="IPR029044">
    <property type="entry name" value="Nucleotide-diphossugar_trans"/>
</dbReference>
<comment type="caution">
    <text evidence="16">The sequence shown here is derived from an EMBL/GenBank/DDBJ whole genome shotgun (WGS) entry which is preliminary data.</text>
</comment>
<comment type="subcellular location">
    <subcellularLocation>
        <location evidence="1">Endoplasmic reticulum membrane</location>
        <topology evidence="1">Single-pass membrane protein</topology>
    </subcellularLocation>
</comment>
<evidence type="ECO:0000256" key="12">
    <source>
        <dbReference type="ARBA" id="ARBA00045097"/>
    </source>
</evidence>
<evidence type="ECO:0000256" key="14">
    <source>
        <dbReference type="SAM" id="Phobius"/>
    </source>
</evidence>
<dbReference type="AlphaFoldDB" id="A0A1D2JPN4"/>
<evidence type="ECO:0000256" key="6">
    <source>
        <dbReference type="ARBA" id="ARBA00022679"/>
    </source>
</evidence>
<feature type="region of interest" description="Disordered" evidence="13">
    <location>
        <begin position="135"/>
        <end position="159"/>
    </location>
</feature>
<evidence type="ECO:0000313" key="17">
    <source>
        <dbReference type="Proteomes" id="UP000242814"/>
    </source>
</evidence>
<dbReference type="Pfam" id="PF00535">
    <property type="entry name" value="Glycos_transf_2"/>
    <property type="match status" value="1"/>
</dbReference>
<evidence type="ECO:0000256" key="8">
    <source>
        <dbReference type="ARBA" id="ARBA00022824"/>
    </source>
</evidence>
<proteinExistence type="inferred from homology"/>
<feature type="compositionally biased region" description="Basic and acidic residues" evidence="13">
    <location>
        <begin position="149"/>
        <end position="159"/>
    </location>
</feature>
<evidence type="ECO:0000313" key="16">
    <source>
        <dbReference type="EMBL" id="ODH45135.1"/>
    </source>
</evidence>
<evidence type="ECO:0000256" key="10">
    <source>
        <dbReference type="ARBA" id="ARBA00022989"/>
    </source>
</evidence>
<dbReference type="Proteomes" id="UP000242814">
    <property type="component" value="Unassembled WGS sequence"/>
</dbReference>
<dbReference type="GO" id="GO:0006487">
    <property type="term" value="P:protein N-linked glycosylation"/>
    <property type="evidence" value="ECO:0007669"/>
    <property type="project" value="TreeGrafter"/>
</dbReference>
<evidence type="ECO:0000256" key="13">
    <source>
        <dbReference type="SAM" id="MobiDB-lite"/>
    </source>
</evidence>
<keyword evidence="11 14" id="KW-0472">Membrane</keyword>
<dbReference type="PANTHER" id="PTHR10859:SF91">
    <property type="entry name" value="DOLICHYL-PHOSPHATE BETA-GLUCOSYLTRANSFERASE"/>
    <property type="match status" value="1"/>
</dbReference>
<feature type="transmembrane region" description="Helical" evidence="14">
    <location>
        <begin position="22"/>
        <end position="48"/>
    </location>
</feature>
<dbReference type="EC" id="2.4.1.117" evidence="4"/>
<evidence type="ECO:0000256" key="11">
    <source>
        <dbReference type="ARBA" id="ARBA00023136"/>
    </source>
</evidence>
<comment type="catalytic activity">
    <reaction evidence="12">
        <text>a di-trans,poly-cis-dolichyl phosphate + UDP-alpha-D-glucose = a di-trans,poly-cis-dolichyl beta-D-glucosyl phosphate + UDP</text>
        <dbReference type="Rhea" id="RHEA:15401"/>
        <dbReference type="Rhea" id="RHEA-COMP:19498"/>
        <dbReference type="Rhea" id="RHEA-COMP:19502"/>
        <dbReference type="ChEBI" id="CHEBI:57525"/>
        <dbReference type="ChEBI" id="CHEBI:57683"/>
        <dbReference type="ChEBI" id="CHEBI:58223"/>
        <dbReference type="ChEBI" id="CHEBI:58885"/>
        <dbReference type="EC" id="2.4.1.117"/>
    </reaction>
    <physiologicalReaction direction="left-to-right" evidence="12">
        <dbReference type="Rhea" id="RHEA:15402"/>
    </physiologicalReaction>
</comment>
<evidence type="ECO:0000256" key="1">
    <source>
        <dbReference type="ARBA" id="ARBA00004389"/>
    </source>
</evidence>
<keyword evidence="9" id="KW-0735">Signal-anchor</keyword>
<evidence type="ECO:0000256" key="3">
    <source>
        <dbReference type="ARBA" id="ARBA00006739"/>
    </source>
</evidence>
<evidence type="ECO:0000256" key="5">
    <source>
        <dbReference type="ARBA" id="ARBA00022676"/>
    </source>
</evidence>
<dbReference type="GO" id="GO:0005789">
    <property type="term" value="C:endoplasmic reticulum membrane"/>
    <property type="evidence" value="ECO:0007669"/>
    <property type="project" value="UniProtKB-SubCell"/>
</dbReference>
<evidence type="ECO:0000256" key="9">
    <source>
        <dbReference type="ARBA" id="ARBA00022968"/>
    </source>
</evidence>
<feature type="domain" description="Glycosyltransferase 2-like" evidence="15">
    <location>
        <begin position="221"/>
        <end position="274"/>
    </location>
</feature>
<evidence type="ECO:0000256" key="7">
    <source>
        <dbReference type="ARBA" id="ARBA00022692"/>
    </source>
</evidence>
<sequence length="839" mass="91735">MDSAAVRVICDRGIQLASNASLSLWFIFLLSTITGAILTGYTLLFIVAPSPRPPLPQEKNYKTISEDGSITEPLLLPCWQDSQGASPANDAKAIEKAELFMSVVVPAYNEEDRLGGMLVEAVNYLEKTYGILSEQQQSKPLSRDEEESGETRFRKLNENESIRAAPPSKGWEILIVSDGSTDSTVATALAFARDHQLSPHSKSHIGPWTTASNAKVVRIPPGSIRVITLAQNRGKGGAVTHGMRHVRGQYVIFADADGASRFDDLGKLVAACQRVEDASSRGIAVGSRAHLVGSEAVVKRSKLRNFLMHSFHLILRILTPPATAAIKDTQCGFKLFSRASLPYIIPHMHSEGWIFDVEMLMLAEFSGIPVVEVPVGWREVKGSKLNVIWDRYSWRSYIPADRRLLLTSYLVRGDDDVWLKSNNPTFIEFPSGVVMAQAAAKSGGESPKCSYTGTLFSPTSPPVRRAQSLTVGNLPVKRPDGPSTTLSGTSAHDPSFRYFFGYIEQSQLAIQSLRTSFERERAAFAEERKLWEKERTIMKLTIAELEKGQIKLGRMEKTPMPSNPIGMQARKPQGIHHIWEGSGPTTHPTRIFLDEVKEESPKAPTLHRNHHDIGVPPSLDEALSPRMRPVDRSVAVGVPIELVDSSLDGITLKSTALPPDVLARASSLSPMPLASPPSNEAPDAKHPLRISLSELGPPEENLVRDAGHTPKPIVELGADISNVSTEDNTLTVESPIAPQQTLEAEATADSYIPDVDNDRALEGPLGLKNDEKQDLEFLKSLDQKLLNEARKITQHGPGSDSSEQDCIGPSQESEHAETEPEPGIKFKHSTNFGSAFGSL</sequence>
<reference evidence="16 17" key="1">
    <citation type="submission" date="2016-06" db="EMBL/GenBank/DDBJ databases">
        <authorList>
            <person name="Kjaerup R.B."/>
            <person name="Dalgaard T.S."/>
            <person name="Juul-Madsen H.R."/>
        </authorList>
    </citation>
    <scope>NUCLEOTIDE SEQUENCE [LARGE SCALE GENOMIC DNA]</scope>
    <source>
        <strain evidence="16 17">Pb300</strain>
    </source>
</reference>
<comment type="pathway">
    <text evidence="2">Protein modification; protein glycosylation.</text>
</comment>
<comment type="similarity">
    <text evidence="3">Belongs to the glycosyltransferase 2 family.</text>
</comment>
<evidence type="ECO:0000256" key="4">
    <source>
        <dbReference type="ARBA" id="ARBA00012583"/>
    </source>
</evidence>